<dbReference type="Pfam" id="PF13508">
    <property type="entry name" value="Acetyltransf_7"/>
    <property type="match status" value="1"/>
</dbReference>
<dbReference type="InterPro" id="IPR016181">
    <property type="entry name" value="Acyl_CoA_acyltransferase"/>
</dbReference>
<sequence>MTQPAEPFIEHWAEAPAAPEAAVAALHGVEVACRRLAVPDEPVRTVADALGWFRHPPTDEHREFWLAHTGDGAVAAAAWLSVWQSTTGHAEVLVRPESRGHGLGSALLDRVRTAAAVAGARTVFGRSADEHDRNWLVRRGWRAGHTDVRQVLELTASRFPAADPARGAVPSALTDEVRVAHWTGRAPEHLLASYAMAREAINDAPGDPAEYESWSPERVRDLERSIAARGREMYVSVLLAGDTGAGFTVAGDTGAGFTVAGFTELRVSAEPGSVVSTEETAVLRAYRGRGLAVRLKAESLVRLRSCRPDVRRVATTNEAGNAPMLAVNRRLGFVPVARWTRLRLPLVA</sequence>
<keyword evidence="3" id="KW-1185">Reference proteome</keyword>
<dbReference type="GO" id="GO:0016746">
    <property type="term" value="F:acyltransferase activity"/>
    <property type="evidence" value="ECO:0007669"/>
    <property type="project" value="UniProtKB-KW"/>
</dbReference>
<dbReference type="Proteomes" id="UP001589894">
    <property type="component" value="Unassembled WGS sequence"/>
</dbReference>
<evidence type="ECO:0000313" key="2">
    <source>
        <dbReference type="EMBL" id="MFC0568409.1"/>
    </source>
</evidence>
<accession>A0ABV6P5V7</accession>
<keyword evidence="2" id="KW-0808">Transferase</keyword>
<dbReference type="InterPro" id="IPR000182">
    <property type="entry name" value="GNAT_dom"/>
</dbReference>
<dbReference type="EC" id="2.3.1.-" evidence="2"/>
<organism evidence="2 3">
    <name type="scientific">Plantactinospora siamensis</name>
    <dbReference type="NCBI Taxonomy" id="555372"/>
    <lineage>
        <taxon>Bacteria</taxon>
        <taxon>Bacillati</taxon>
        <taxon>Actinomycetota</taxon>
        <taxon>Actinomycetes</taxon>
        <taxon>Micromonosporales</taxon>
        <taxon>Micromonosporaceae</taxon>
        <taxon>Plantactinospora</taxon>
    </lineage>
</organism>
<comment type="caution">
    <text evidence="2">The sequence shown here is derived from an EMBL/GenBank/DDBJ whole genome shotgun (WGS) entry which is preliminary data.</text>
</comment>
<reference evidence="2 3" key="1">
    <citation type="submission" date="2024-09" db="EMBL/GenBank/DDBJ databases">
        <authorList>
            <person name="Sun Q."/>
            <person name="Mori K."/>
        </authorList>
    </citation>
    <scope>NUCLEOTIDE SEQUENCE [LARGE SCALE GENOMIC DNA]</scope>
    <source>
        <strain evidence="2 3">TBRC 2205</strain>
    </source>
</reference>
<evidence type="ECO:0000259" key="1">
    <source>
        <dbReference type="PROSITE" id="PS51186"/>
    </source>
</evidence>
<dbReference type="Gene3D" id="3.40.630.30">
    <property type="match status" value="1"/>
</dbReference>
<evidence type="ECO:0000313" key="3">
    <source>
        <dbReference type="Proteomes" id="UP001589894"/>
    </source>
</evidence>
<name>A0ABV6P5V7_9ACTN</name>
<feature type="domain" description="N-acetyltransferase" evidence="1">
    <location>
        <begin position="13"/>
        <end position="166"/>
    </location>
</feature>
<dbReference type="SUPFAM" id="SSF55729">
    <property type="entry name" value="Acyl-CoA N-acyltransferases (Nat)"/>
    <property type="match status" value="2"/>
</dbReference>
<proteinExistence type="predicted"/>
<gene>
    <name evidence="2" type="ORF">ACFFHU_30265</name>
</gene>
<dbReference type="RefSeq" id="WP_377343906.1">
    <property type="nucleotide sequence ID" value="NZ_JBHLUE010000034.1"/>
</dbReference>
<keyword evidence="2" id="KW-0012">Acyltransferase</keyword>
<dbReference type="EMBL" id="JBHLUE010000034">
    <property type="protein sequence ID" value="MFC0568409.1"/>
    <property type="molecule type" value="Genomic_DNA"/>
</dbReference>
<protein>
    <submittedName>
        <fullName evidence="2">GNAT family N-acetyltransferase</fullName>
        <ecNumber evidence="2">2.3.1.-</ecNumber>
    </submittedName>
</protein>
<dbReference type="Pfam" id="PF00583">
    <property type="entry name" value="Acetyltransf_1"/>
    <property type="match status" value="1"/>
</dbReference>
<dbReference type="PROSITE" id="PS51186">
    <property type="entry name" value="GNAT"/>
    <property type="match status" value="1"/>
</dbReference>
<dbReference type="CDD" id="cd04301">
    <property type="entry name" value="NAT_SF"/>
    <property type="match status" value="1"/>
</dbReference>